<evidence type="ECO:0000256" key="10">
    <source>
        <dbReference type="ARBA" id="ARBA00031484"/>
    </source>
</evidence>
<feature type="domain" description="PpiC" evidence="16">
    <location>
        <begin position="267"/>
        <end position="354"/>
    </location>
</feature>
<reference evidence="17 18" key="1">
    <citation type="submission" date="2020-08" db="EMBL/GenBank/DDBJ databases">
        <title>Genomic Encyclopedia of Type Strains, Phase IV (KMG-IV): sequencing the most valuable type-strain genomes for metagenomic binning, comparative biology and taxonomic classification.</title>
        <authorList>
            <person name="Goeker M."/>
        </authorList>
    </citation>
    <scope>NUCLEOTIDE SEQUENCE [LARGE SCALE GENOMIC DNA]</scope>
    <source>
        <strain evidence="17 18">DSM 25481</strain>
    </source>
</reference>
<evidence type="ECO:0000256" key="1">
    <source>
        <dbReference type="ARBA" id="ARBA00004382"/>
    </source>
</evidence>
<dbReference type="EMBL" id="JACIDR010000001">
    <property type="protein sequence ID" value="MBB3972316.1"/>
    <property type="molecule type" value="Genomic_DNA"/>
</dbReference>
<dbReference type="Proteomes" id="UP000528964">
    <property type="component" value="Unassembled WGS sequence"/>
</dbReference>
<dbReference type="Gene3D" id="3.10.50.40">
    <property type="match status" value="1"/>
</dbReference>
<organism evidence="17 18">
    <name type="scientific">Hansschlegelia beijingensis</name>
    <dbReference type="NCBI Taxonomy" id="1133344"/>
    <lineage>
        <taxon>Bacteria</taxon>
        <taxon>Pseudomonadati</taxon>
        <taxon>Pseudomonadota</taxon>
        <taxon>Alphaproteobacteria</taxon>
        <taxon>Hyphomicrobiales</taxon>
        <taxon>Methylopilaceae</taxon>
        <taxon>Hansschlegelia</taxon>
    </lineage>
</organism>
<accession>A0A7W6GDZ4</accession>
<dbReference type="Pfam" id="PF13624">
    <property type="entry name" value="SurA_N_3"/>
    <property type="match status" value="1"/>
</dbReference>
<feature type="transmembrane region" description="Helical" evidence="15">
    <location>
        <begin position="12"/>
        <end position="31"/>
    </location>
</feature>
<keyword evidence="6 15" id="KW-1133">Transmembrane helix</keyword>
<dbReference type="InterPro" id="IPR027304">
    <property type="entry name" value="Trigger_fact/SurA_dom_sf"/>
</dbReference>
<proteinExistence type="inferred from homology"/>
<evidence type="ECO:0000256" key="4">
    <source>
        <dbReference type="ARBA" id="ARBA00022519"/>
    </source>
</evidence>
<evidence type="ECO:0000256" key="3">
    <source>
        <dbReference type="ARBA" id="ARBA00022475"/>
    </source>
</evidence>
<dbReference type="RefSeq" id="WP_183394103.1">
    <property type="nucleotide sequence ID" value="NZ_JACIDR010000001.1"/>
</dbReference>
<dbReference type="SUPFAM" id="SSF54534">
    <property type="entry name" value="FKBP-like"/>
    <property type="match status" value="1"/>
</dbReference>
<protein>
    <recommendedName>
        <fullName evidence="2">Parvulin-like PPIase</fullName>
    </recommendedName>
    <alternativeName>
        <fullName evidence="9">Peptidyl-prolyl cis-trans isomerase plp</fullName>
    </alternativeName>
    <alternativeName>
        <fullName evidence="12">Periplasmic chaperone PpiD</fullName>
    </alternativeName>
    <alternativeName>
        <fullName evidence="13">Periplasmic folding chaperone</fullName>
    </alternativeName>
    <alternativeName>
        <fullName evidence="10">Rotamase plp</fullName>
    </alternativeName>
</protein>
<evidence type="ECO:0000256" key="9">
    <source>
        <dbReference type="ARBA" id="ARBA00030642"/>
    </source>
</evidence>
<keyword evidence="4" id="KW-0997">Cell inner membrane</keyword>
<evidence type="ECO:0000313" key="17">
    <source>
        <dbReference type="EMBL" id="MBB3972316.1"/>
    </source>
</evidence>
<evidence type="ECO:0000256" key="8">
    <source>
        <dbReference type="ARBA" id="ARBA00023186"/>
    </source>
</evidence>
<keyword evidence="14 17" id="KW-0413">Isomerase</keyword>
<evidence type="ECO:0000256" key="14">
    <source>
        <dbReference type="PROSITE-ProRule" id="PRU00278"/>
    </source>
</evidence>
<dbReference type="AlphaFoldDB" id="A0A7W6GDZ4"/>
<dbReference type="PANTHER" id="PTHR47529">
    <property type="entry name" value="PEPTIDYL-PROLYL CIS-TRANS ISOMERASE D"/>
    <property type="match status" value="1"/>
</dbReference>
<keyword evidence="7 15" id="KW-0472">Membrane</keyword>
<dbReference type="InterPro" id="IPR046357">
    <property type="entry name" value="PPIase_dom_sf"/>
</dbReference>
<evidence type="ECO:0000256" key="15">
    <source>
        <dbReference type="SAM" id="Phobius"/>
    </source>
</evidence>
<dbReference type="Gene3D" id="1.10.4030.10">
    <property type="entry name" value="Porin chaperone SurA, peptide-binding domain"/>
    <property type="match status" value="1"/>
</dbReference>
<dbReference type="GO" id="GO:0005886">
    <property type="term" value="C:plasma membrane"/>
    <property type="evidence" value="ECO:0007669"/>
    <property type="project" value="UniProtKB-SubCell"/>
</dbReference>
<dbReference type="PROSITE" id="PS50198">
    <property type="entry name" value="PPIC_PPIASE_2"/>
    <property type="match status" value="1"/>
</dbReference>
<evidence type="ECO:0000256" key="2">
    <source>
        <dbReference type="ARBA" id="ARBA00018370"/>
    </source>
</evidence>
<dbReference type="SUPFAM" id="SSF109998">
    <property type="entry name" value="Triger factor/SurA peptide-binding domain-like"/>
    <property type="match status" value="1"/>
</dbReference>
<keyword evidence="18" id="KW-1185">Reference proteome</keyword>
<dbReference type="PANTHER" id="PTHR47529:SF1">
    <property type="entry name" value="PERIPLASMIC CHAPERONE PPID"/>
    <property type="match status" value="1"/>
</dbReference>
<evidence type="ECO:0000256" key="5">
    <source>
        <dbReference type="ARBA" id="ARBA00022692"/>
    </source>
</evidence>
<keyword evidence="3" id="KW-1003">Cell membrane</keyword>
<keyword evidence="5 15" id="KW-0812">Transmembrane</keyword>
<evidence type="ECO:0000256" key="12">
    <source>
        <dbReference type="ARBA" id="ARBA00040743"/>
    </source>
</evidence>
<comment type="similarity">
    <text evidence="11">Belongs to the PpiD chaperone family.</text>
</comment>
<dbReference type="InterPro" id="IPR000297">
    <property type="entry name" value="PPIase_PpiC"/>
</dbReference>
<evidence type="ECO:0000256" key="7">
    <source>
        <dbReference type="ARBA" id="ARBA00023136"/>
    </source>
</evidence>
<keyword evidence="14" id="KW-0697">Rotamase</keyword>
<sequence>MLQTLRKGAAGWVAKVFLGVLVLSFAVWGVADIFRVGGGGRDAAVVGDRKISVDEFRNAYSNELRRISQQAKRVITPEQARLAGVGERVLGNMVNEAAIDSRVAKLGLSVSEEEVAREVQDDEMFRGPTGGFDRVTFQEILRQNNLTENDYIRLQRSFTARKQLTDAMTANMTTPVALRQAIHAFNADSRSITYLELKPEDPASIPAPSEEALRAYYDEHKNAFGAPEYRKLALLALDAKAIAPSKDIPESEIRAYYDANKPQYSELEKRSIEQISFPTLEEAQAAYEQIKNGELFEQLMIQRKIKPEDAFLGNLTKAEMFDRKVADAAFALKQGEVSAPVQGQYATVLLRVTGIQQERVKNFEDVRDEIRAVLAELSAKKDVLALHDKIDEARLGGATLEEIGKAQNLPVRVVEAVDRGGRTPDGAGVSDLPLSSELLGKAFEPEVESDVVSAEDSYVWFDVRGVTEARDLSFDEARAQAETRWREDEARRRLDRRTDELLAELKGGKTLEDVAAAQKLQVEQAETTRSGGAPSIKAAQATSVFQTPVEGFGATAADETGSRLLFKVTAENIRPFDPAAPDDSGQLDRLASGMGSDIVSAFVQKLREDLGTRFDPGAIAEVVGGAS</sequence>
<evidence type="ECO:0000256" key="13">
    <source>
        <dbReference type="ARBA" id="ARBA00042775"/>
    </source>
</evidence>
<dbReference type="GO" id="GO:0003755">
    <property type="term" value="F:peptidyl-prolyl cis-trans isomerase activity"/>
    <property type="evidence" value="ECO:0007669"/>
    <property type="project" value="UniProtKB-KW"/>
</dbReference>
<name>A0A7W6GDZ4_9HYPH</name>
<evidence type="ECO:0000256" key="6">
    <source>
        <dbReference type="ARBA" id="ARBA00022989"/>
    </source>
</evidence>
<evidence type="ECO:0000259" key="16">
    <source>
        <dbReference type="PROSITE" id="PS50198"/>
    </source>
</evidence>
<dbReference type="Pfam" id="PF13145">
    <property type="entry name" value="Rotamase_2"/>
    <property type="match status" value="1"/>
</dbReference>
<gene>
    <name evidence="17" type="ORF">GGR24_000949</name>
</gene>
<dbReference type="InterPro" id="IPR052029">
    <property type="entry name" value="PpiD_chaperone"/>
</dbReference>
<evidence type="ECO:0000313" key="18">
    <source>
        <dbReference type="Proteomes" id="UP000528964"/>
    </source>
</evidence>
<comment type="subcellular location">
    <subcellularLocation>
        <location evidence="1">Cell inner membrane</location>
        <topology evidence="1">Single-pass type II membrane protein</topology>
        <orientation evidence="1">Periplasmic side</orientation>
    </subcellularLocation>
</comment>
<evidence type="ECO:0000256" key="11">
    <source>
        <dbReference type="ARBA" id="ARBA00038408"/>
    </source>
</evidence>
<comment type="caution">
    <text evidence="17">The sequence shown here is derived from an EMBL/GenBank/DDBJ whole genome shotgun (WGS) entry which is preliminary data.</text>
</comment>
<keyword evidence="8" id="KW-0143">Chaperone</keyword>